<evidence type="ECO:0000313" key="2">
    <source>
        <dbReference type="EMBL" id="KAF7267373.1"/>
    </source>
</evidence>
<accession>A0A834M1F3</accession>
<dbReference type="Proteomes" id="UP000625711">
    <property type="component" value="Unassembled WGS sequence"/>
</dbReference>
<evidence type="ECO:0000256" key="1">
    <source>
        <dbReference type="SAM" id="Phobius"/>
    </source>
</evidence>
<proteinExistence type="predicted"/>
<sequence length="128" mass="14517">MSLVKVRYHTTQIVFTAIIYPTTLVVGFDALRRGTCPVRSGVTLCAGTTIEDGRAYSLVLTDNKVRRELCSIRARRCHFRGRSVVRKQLTWILKSRFTKDIKNIICCLYSVKSKSDSVTTSSVSRRNI</sequence>
<keyword evidence="1" id="KW-0812">Transmembrane</keyword>
<dbReference type="EMBL" id="JAACXV010014432">
    <property type="protein sequence ID" value="KAF7267373.1"/>
    <property type="molecule type" value="Genomic_DNA"/>
</dbReference>
<keyword evidence="3" id="KW-1185">Reference proteome</keyword>
<comment type="caution">
    <text evidence="2">The sequence shown here is derived from an EMBL/GenBank/DDBJ whole genome shotgun (WGS) entry which is preliminary data.</text>
</comment>
<keyword evidence="1" id="KW-1133">Transmembrane helix</keyword>
<gene>
    <name evidence="2" type="ORF">GWI33_019382</name>
</gene>
<evidence type="ECO:0000313" key="3">
    <source>
        <dbReference type="Proteomes" id="UP000625711"/>
    </source>
</evidence>
<protein>
    <submittedName>
        <fullName evidence="2">Uncharacterized protein</fullName>
    </submittedName>
</protein>
<dbReference type="AlphaFoldDB" id="A0A834M1F3"/>
<organism evidence="2 3">
    <name type="scientific">Rhynchophorus ferrugineus</name>
    <name type="common">Red palm weevil</name>
    <name type="synonym">Curculio ferrugineus</name>
    <dbReference type="NCBI Taxonomy" id="354439"/>
    <lineage>
        <taxon>Eukaryota</taxon>
        <taxon>Metazoa</taxon>
        <taxon>Ecdysozoa</taxon>
        <taxon>Arthropoda</taxon>
        <taxon>Hexapoda</taxon>
        <taxon>Insecta</taxon>
        <taxon>Pterygota</taxon>
        <taxon>Neoptera</taxon>
        <taxon>Endopterygota</taxon>
        <taxon>Coleoptera</taxon>
        <taxon>Polyphaga</taxon>
        <taxon>Cucujiformia</taxon>
        <taxon>Curculionidae</taxon>
        <taxon>Dryophthorinae</taxon>
        <taxon>Rhynchophorus</taxon>
    </lineage>
</organism>
<reference evidence="2" key="1">
    <citation type="submission" date="2020-08" db="EMBL/GenBank/DDBJ databases">
        <title>Genome sequencing and assembly of the red palm weevil Rhynchophorus ferrugineus.</title>
        <authorList>
            <person name="Dias G.B."/>
            <person name="Bergman C.M."/>
            <person name="Manee M."/>
        </authorList>
    </citation>
    <scope>NUCLEOTIDE SEQUENCE</scope>
    <source>
        <strain evidence="2">AA-2017</strain>
        <tissue evidence="2">Whole larva</tissue>
    </source>
</reference>
<keyword evidence="1" id="KW-0472">Membrane</keyword>
<feature type="transmembrane region" description="Helical" evidence="1">
    <location>
        <begin position="12"/>
        <end position="31"/>
    </location>
</feature>
<name>A0A834M1F3_RHYFE</name>